<keyword evidence="2" id="KW-0964">Secreted</keyword>
<dbReference type="InterPro" id="IPR018511">
    <property type="entry name" value="Hemolysin-typ_Ca-bd_CS"/>
</dbReference>
<protein>
    <recommendedName>
        <fullName evidence="6">Calcium-binding protein</fullName>
    </recommendedName>
</protein>
<dbReference type="GO" id="GO:0005509">
    <property type="term" value="F:calcium ion binding"/>
    <property type="evidence" value="ECO:0007669"/>
    <property type="project" value="InterPro"/>
</dbReference>
<name>A0A9X1SSL5_9ACTN</name>
<accession>A0A9X1SSL5</accession>
<evidence type="ECO:0000256" key="1">
    <source>
        <dbReference type="ARBA" id="ARBA00004613"/>
    </source>
</evidence>
<dbReference type="InterPro" id="IPR006311">
    <property type="entry name" value="TAT_signal"/>
</dbReference>
<dbReference type="SUPFAM" id="SSF51120">
    <property type="entry name" value="beta-Roll"/>
    <property type="match status" value="1"/>
</dbReference>
<dbReference type="PANTHER" id="PTHR38340">
    <property type="entry name" value="S-LAYER PROTEIN"/>
    <property type="match status" value="1"/>
</dbReference>
<dbReference type="PROSITE" id="PS00330">
    <property type="entry name" value="HEMOLYSIN_CALCIUM"/>
    <property type="match status" value="2"/>
</dbReference>
<dbReference type="Gene3D" id="2.150.10.10">
    <property type="entry name" value="Serralysin-like metalloprotease, C-terminal"/>
    <property type="match status" value="2"/>
</dbReference>
<comment type="subcellular location">
    <subcellularLocation>
        <location evidence="1">Secreted</location>
    </subcellularLocation>
</comment>
<dbReference type="GO" id="GO:0005576">
    <property type="term" value="C:extracellular region"/>
    <property type="evidence" value="ECO:0007669"/>
    <property type="project" value="UniProtKB-SubCell"/>
</dbReference>
<evidence type="ECO:0000256" key="3">
    <source>
        <dbReference type="SAM" id="SignalP"/>
    </source>
</evidence>
<dbReference type="EMBL" id="JAJOMB010000002">
    <property type="protein sequence ID" value="MCD5310406.1"/>
    <property type="molecule type" value="Genomic_DNA"/>
</dbReference>
<evidence type="ECO:0000256" key="2">
    <source>
        <dbReference type="ARBA" id="ARBA00022525"/>
    </source>
</evidence>
<dbReference type="Proteomes" id="UP001138997">
    <property type="component" value="Unassembled WGS sequence"/>
</dbReference>
<dbReference type="PROSITE" id="PS51318">
    <property type="entry name" value="TAT"/>
    <property type="match status" value="1"/>
</dbReference>
<evidence type="ECO:0008006" key="6">
    <source>
        <dbReference type="Google" id="ProtNLM"/>
    </source>
</evidence>
<keyword evidence="5" id="KW-1185">Reference proteome</keyword>
<dbReference type="Pfam" id="PF00353">
    <property type="entry name" value="HemolysinCabind"/>
    <property type="match status" value="2"/>
</dbReference>
<evidence type="ECO:0000313" key="5">
    <source>
        <dbReference type="Proteomes" id="UP001138997"/>
    </source>
</evidence>
<dbReference type="InterPro" id="IPR011049">
    <property type="entry name" value="Serralysin-like_metalloprot_C"/>
</dbReference>
<dbReference type="InterPro" id="IPR001343">
    <property type="entry name" value="Hemolysn_Ca-bd"/>
</dbReference>
<feature type="chain" id="PRO_5040802685" description="Calcium-binding protein" evidence="3">
    <location>
        <begin position="33"/>
        <end position="282"/>
    </location>
</feature>
<comment type="caution">
    <text evidence="4">The sequence shown here is derived from an EMBL/GenBank/DDBJ whole genome shotgun (WGS) entry which is preliminary data.</text>
</comment>
<gene>
    <name evidence="4" type="ORF">LR394_05835</name>
</gene>
<dbReference type="AlphaFoldDB" id="A0A9X1SSL5"/>
<reference evidence="4" key="1">
    <citation type="submission" date="2021-11" db="EMBL/GenBank/DDBJ databases">
        <title>Streptomyces corallinus and Kineosporia corallina sp. nov., two new coral-derived marine actinobacteria.</title>
        <authorList>
            <person name="Buangrab K."/>
            <person name="Sutthacheep M."/>
            <person name="Yeemin T."/>
            <person name="Harunari E."/>
            <person name="Igarashi Y."/>
            <person name="Sripreechasak P."/>
            <person name="Kanchanasin P."/>
            <person name="Tanasupawat S."/>
            <person name="Phongsopitanun W."/>
        </authorList>
    </citation>
    <scope>NUCLEOTIDE SEQUENCE</scope>
    <source>
        <strain evidence="4">JCM 31032</strain>
    </source>
</reference>
<dbReference type="RefSeq" id="WP_231439330.1">
    <property type="nucleotide sequence ID" value="NZ_JAJOMB010000002.1"/>
</dbReference>
<evidence type="ECO:0000313" key="4">
    <source>
        <dbReference type="EMBL" id="MCD5310406.1"/>
    </source>
</evidence>
<proteinExistence type="predicted"/>
<sequence>MALHFTQRRLLGAAAILACGLAPLAVSSPAHADQQITSSAIVAAASSQLAYIAPAGVANEVVASASWSKDKTKLIYRINDVIRIDLGDGCVYPDKDDRTKVRCVVTPAPEAKAYPALSMKLGDGDDKVWFDNRTKQTKYFAKIALGPGADWLDSTSKGLDGTQVLGQGGDDWIAAGPRAKVWGGNGDDQIKLWGKNTWADGGKDDDQIWGNAGRQLLLGGDGNDKIWGGDGDDDIWGNSGDDQLWGQGGADRIWGGDGNDWIWGGGGKDMLRGGPGKNVVKQ</sequence>
<dbReference type="InterPro" id="IPR050557">
    <property type="entry name" value="RTX_toxin/Mannuronan_C5-epim"/>
</dbReference>
<feature type="signal peptide" evidence="3">
    <location>
        <begin position="1"/>
        <end position="32"/>
    </location>
</feature>
<dbReference type="PRINTS" id="PR00313">
    <property type="entry name" value="CABNDNGRPT"/>
</dbReference>
<keyword evidence="3" id="KW-0732">Signal</keyword>
<organism evidence="4 5">
    <name type="scientific">Kineosporia babensis</name>
    <dbReference type="NCBI Taxonomy" id="499548"/>
    <lineage>
        <taxon>Bacteria</taxon>
        <taxon>Bacillati</taxon>
        <taxon>Actinomycetota</taxon>
        <taxon>Actinomycetes</taxon>
        <taxon>Kineosporiales</taxon>
        <taxon>Kineosporiaceae</taxon>
        <taxon>Kineosporia</taxon>
    </lineage>
</organism>
<dbReference type="PANTHER" id="PTHR38340:SF1">
    <property type="entry name" value="S-LAYER PROTEIN"/>
    <property type="match status" value="1"/>
</dbReference>